<protein>
    <submittedName>
        <fullName evidence="1">Uncharacterized protein</fullName>
    </submittedName>
</protein>
<evidence type="ECO:0000313" key="1">
    <source>
        <dbReference type="EMBL" id="CAM9375358.1"/>
    </source>
</evidence>
<reference evidence="1" key="2">
    <citation type="submission" date="2025-03" db="EMBL/GenBank/DDBJ databases">
        <authorList>
            <consortium name="ELIXIR-Norway"/>
            <consortium name="Elixir Norway"/>
        </authorList>
    </citation>
    <scope>NUCLEOTIDE SEQUENCE</scope>
</reference>
<proteinExistence type="predicted"/>
<reference evidence="1" key="1">
    <citation type="submission" date="2023-05" db="EMBL/GenBank/DDBJ databases">
        <authorList>
            <consortium name="ELIXIR-Norway"/>
        </authorList>
    </citation>
    <scope>NUCLEOTIDE SEQUENCE</scope>
</reference>
<sequence>MLVKAHWASRGSRFVTSPSGEGQGRRAKETSKVPTPRDERSEYQAEARLRRPHQLTHGLALCPRALPGPRQTRTSARRRPGALGLRDVIPAGALTSAGVGVCLAGAGSLWSAGAQPPGRPFCLRRCSRG</sequence>
<dbReference type="Proteomes" id="UP001162501">
    <property type="component" value="Chromosome 10"/>
</dbReference>
<dbReference type="EMBL" id="OX596094">
    <property type="protein sequence ID" value="CAM9375358.1"/>
    <property type="molecule type" value="Genomic_DNA"/>
</dbReference>
<evidence type="ECO:0000313" key="2">
    <source>
        <dbReference type="Proteomes" id="UP001162501"/>
    </source>
</evidence>
<accession>A0AC59Y4C8</accession>
<name>A0AC59Y4C8_RANTA</name>
<gene>
    <name evidence="1" type="ORF">MRATA1EN22A_LOCUS1646</name>
</gene>
<organism evidence="1 2">
    <name type="scientific">Rangifer tarandus platyrhynchus</name>
    <name type="common">Svalbard reindeer</name>
    <dbReference type="NCBI Taxonomy" id="3082113"/>
    <lineage>
        <taxon>Eukaryota</taxon>
        <taxon>Metazoa</taxon>
        <taxon>Chordata</taxon>
        <taxon>Craniata</taxon>
        <taxon>Vertebrata</taxon>
        <taxon>Euteleostomi</taxon>
        <taxon>Mammalia</taxon>
        <taxon>Eutheria</taxon>
        <taxon>Laurasiatheria</taxon>
        <taxon>Artiodactyla</taxon>
        <taxon>Ruminantia</taxon>
        <taxon>Pecora</taxon>
        <taxon>Cervidae</taxon>
        <taxon>Odocoileinae</taxon>
        <taxon>Rangifer</taxon>
    </lineage>
</organism>